<name>A0A1H3X3Y3_9RHOB</name>
<dbReference type="Pfam" id="PF00005">
    <property type="entry name" value="ABC_tran"/>
    <property type="match status" value="1"/>
</dbReference>
<protein>
    <submittedName>
        <fullName evidence="5">Putative ABC transport system ATP-binding protein</fullName>
    </submittedName>
</protein>
<dbReference type="AlphaFoldDB" id="A0A1H3X3Y3"/>
<dbReference type="SUPFAM" id="SSF52540">
    <property type="entry name" value="P-loop containing nucleoside triphosphate hydrolases"/>
    <property type="match status" value="1"/>
</dbReference>
<dbReference type="SMART" id="SM00382">
    <property type="entry name" value="AAA"/>
    <property type="match status" value="1"/>
</dbReference>
<keyword evidence="2" id="KW-0547">Nucleotide-binding</keyword>
<dbReference type="InterPro" id="IPR027417">
    <property type="entry name" value="P-loop_NTPase"/>
</dbReference>
<reference evidence="5 6" key="1">
    <citation type="submission" date="2016-10" db="EMBL/GenBank/DDBJ databases">
        <authorList>
            <person name="de Groot N.N."/>
        </authorList>
    </citation>
    <scope>NUCLEOTIDE SEQUENCE [LARGE SCALE GENOMIC DNA]</scope>
    <source>
        <strain evidence="5 6">DSM 15345</strain>
    </source>
</reference>
<dbReference type="InterPro" id="IPR003593">
    <property type="entry name" value="AAA+_ATPase"/>
</dbReference>
<evidence type="ECO:0000313" key="5">
    <source>
        <dbReference type="EMBL" id="SDZ93322.1"/>
    </source>
</evidence>
<comment type="similarity">
    <text evidence="1">Belongs to the ABC transporter superfamily.</text>
</comment>
<dbReference type="Proteomes" id="UP000198703">
    <property type="component" value="Unassembled WGS sequence"/>
</dbReference>
<dbReference type="GO" id="GO:0005886">
    <property type="term" value="C:plasma membrane"/>
    <property type="evidence" value="ECO:0007669"/>
    <property type="project" value="TreeGrafter"/>
</dbReference>
<dbReference type="InterPro" id="IPR003439">
    <property type="entry name" value="ABC_transporter-like_ATP-bd"/>
</dbReference>
<proteinExistence type="inferred from homology"/>
<evidence type="ECO:0000313" key="6">
    <source>
        <dbReference type="Proteomes" id="UP000198703"/>
    </source>
</evidence>
<organism evidence="5 6">
    <name type="scientific">Rubrimonas cliftonensis</name>
    <dbReference type="NCBI Taxonomy" id="89524"/>
    <lineage>
        <taxon>Bacteria</taxon>
        <taxon>Pseudomonadati</taxon>
        <taxon>Pseudomonadota</taxon>
        <taxon>Alphaproteobacteria</taxon>
        <taxon>Rhodobacterales</taxon>
        <taxon>Paracoccaceae</taxon>
        <taxon>Rubrimonas</taxon>
    </lineage>
</organism>
<accession>A0A1H3X3Y3</accession>
<dbReference type="PROSITE" id="PS00211">
    <property type="entry name" value="ABC_TRANSPORTER_1"/>
    <property type="match status" value="1"/>
</dbReference>
<keyword evidence="3 5" id="KW-0067">ATP-binding</keyword>
<dbReference type="EMBL" id="FNQM01000002">
    <property type="protein sequence ID" value="SDZ93322.1"/>
    <property type="molecule type" value="Genomic_DNA"/>
</dbReference>
<evidence type="ECO:0000256" key="1">
    <source>
        <dbReference type="ARBA" id="ARBA00005417"/>
    </source>
</evidence>
<feature type="domain" description="ABC transporter" evidence="4">
    <location>
        <begin position="21"/>
        <end position="256"/>
    </location>
</feature>
<evidence type="ECO:0000256" key="3">
    <source>
        <dbReference type="ARBA" id="ARBA00022840"/>
    </source>
</evidence>
<evidence type="ECO:0000256" key="2">
    <source>
        <dbReference type="ARBA" id="ARBA00022741"/>
    </source>
</evidence>
<dbReference type="GO" id="GO:0016887">
    <property type="term" value="F:ATP hydrolysis activity"/>
    <property type="evidence" value="ECO:0007669"/>
    <property type="project" value="InterPro"/>
</dbReference>
<gene>
    <name evidence="5" type="ORF">SAMN05444370_102236</name>
</gene>
<dbReference type="InterPro" id="IPR017871">
    <property type="entry name" value="ABC_transporter-like_CS"/>
</dbReference>
<sequence>MRPCDGSPSRRGRAPVTAPALSARDVTVTAADGRLLLRLDRLDVAPGAALGVRGPSGAGKSTLLNALAGLLRPATGAIRWGGTDVAALGEAARDAFRRRFMGLIFQDFLLFEELSPLDNAAVGAAFAPRAERAAIRARAAALLDRLGVAAGARDVSRMSGGERQRIAVARALSGGPRVILADEPTASLDRANADLLIADLLALAREGGGTVIAVSHDPAVTMAMDRIVSVVDGVARDGDHAGAAVVAAPVAERARA</sequence>
<keyword evidence="6" id="KW-1185">Reference proteome</keyword>
<dbReference type="STRING" id="89524.SAMN05444370_102236"/>
<dbReference type="GO" id="GO:0005524">
    <property type="term" value="F:ATP binding"/>
    <property type="evidence" value="ECO:0007669"/>
    <property type="project" value="UniProtKB-KW"/>
</dbReference>
<dbReference type="PROSITE" id="PS50893">
    <property type="entry name" value="ABC_TRANSPORTER_2"/>
    <property type="match status" value="1"/>
</dbReference>
<dbReference type="InterPro" id="IPR015854">
    <property type="entry name" value="ABC_transpr_LolD-like"/>
</dbReference>
<dbReference type="PANTHER" id="PTHR24220">
    <property type="entry name" value="IMPORT ATP-BINDING PROTEIN"/>
    <property type="match status" value="1"/>
</dbReference>
<dbReference type="Gene3D" id="3.40.50.300">
    <property type="entry name" value="P-loop containing nucleotide triphosphate hydrolases"/>
    <property type="match status" value="1"/>
</dbReference>
<dbReference type="PANTHER" id="PTHR24220:SF689">
    <property type="entry name" value="LIPOPROTEIN-RELEASING SYSTEM ATP-BINDING PROTEIN LOLD"/>
    <property type="match status" value="1"/>
</dbReference>
<dbReference type="GO" id="GO:0022857">
    <property type="term" value="F:transmembrane transporter activity"/>
    <property type="evidence" value="ECO:0007669"/>
    <property type="project" value="TreeGrafter"/>
</dbReference>
<evidence type="ECO:0000259" key="4">
    <source>
        <dbReference type="PROSITE" id="PS50893"/>
    </source>
</evidence>